<feature type="domain" description="N-acetyltransferase" evidence="3">
    <location>
        <begin position="11"/>
        <end position="165"/>
    </location>
</feature>
<name>A0ABW4X8A5_9ACTN</name>
<sequence>MAALPALPEGLTVRPLTADDVADAAALLAAAEAVDDTGEHEDVDDLTEWWVNDLFDLARDGVAVRTAEGELVAWATVLALPTFRTAFRITLEARVHPAWRNRGIGRALLAWQLSRGREVHAARHPEAPAVLEVGAYPSMPSLESLLRRTGLVQERWYFAMERPLTDLPELPAVDGVELVPFTWDRDDEVRQAHNAAFTQHHGSAERDATTWQTLFTGQRAFRPDLSVLAVADGAVVAYVLAYVFAADTAANGYEQVDLGQIGVLPSARGRGLAKATIAAVLRRAAEQGCRSAALQVDSENVTGALGLYEGLGFTRRRTQVTWTLALPPVAAEPPQ</sequence>
<dbReference type="PANTHER" id="PTHR43877">
    <property type="entry name" value="AMINOALKYLPHOSPHONATE N-ACETYLTRANSFERASE-RELATED-RELATED"/>
    <property type="match status" value="1"/>
</dbReference>
<dbReference type="GO" id="GO:0016746">
    <property type="term" value="F:acyltransferase activity"/>
    <property type="evidence" value="ECO:0007669"/>
    <property type="project" value="UniProtKB-KW"/>
</dbReference>
<proteinExistence type="predicted"/>
<accession>A0ABW4X8A5</accession>
<dbReference type="EC" id="2.3.1.-" evidence="4"/>
<dbReference type="Pfam" id="PF00583">
    <property type="entry name" value="Acetyltransf_1"/>
    <property type="match status" value="2"/>
</dbReference>
<evidence type="ECO:0000256" key="1">
    <source>
        <dbReference type="ARBA" id="ARBA00022679"/>
    </source>
</evidence>
<keyword evidence="1 4" id="KW-0808">Transferase</keyword>
<comment type="caution">
    <text evidence="4">The sequence shown here is derived from an EMBL/GenBank/DDBJ whole genome shotgun (WGS) entry which is preliminary data.</text>
</comment>
<reference evidence="5" key="1">
    <citation type="journal article" date="2019" name="Int. J. Syst. Evol. Microbiol.">
        <title>The Global Catalogue of Microorganisms (GCM) 10K type strain sequencing project: providing services to taxonomists for standard genome sequencing and annotation.</title>
        <authorList>
            <consortium name="The Broad Institute Genomics Platform"/>
            <consortium name="The Broad Institute Genome Sequencing Center for Infectious Disease"/>
            <person name="Wu L."/>
            <person name="Ma J."/>
        </authorList>
    </citation>
    <scope>NUCLEOTIDE SEQUENCE [LARGE SCALE GENOMIC DNA]</scope>
    <source>
        <strain evidence="5">JCM 3338</strain>
    </source>
</reference>
<gene>
    <name evidence="4" type="ORF">ACFSHS_03800</name>
</gene>
<dbReference type="InterPro" id="IPR000182">
    <property type="entry name" value="GNAT_dom"/>
</dbReference>
<organism evidence="4 5">
    <name type="scientific">Blastococcus deserti</name>
    <dbReference type="NCBI Taxonomy" id="2259033"/>
    <lineage>
        <taxon>Bacteria</taxon>
        <taxon>Bacillati</taxon>
        <taxon>Actinomycetota</taxon>
        <taxon>Actinomycetes</taxon>
        <taxon>Geodermatophilales</taxon>
        <taxon>Geodermatophilaceae</taxon>
        <taxon>Blastococcus</taxon>
    </lineage>
</organism>
<dbReference type="RefSeq" id="WP_376871942.1">
    <property type="nucleotide sequence ID" value="NZ_JBHUHP010000002.1"/>
</dbReference>
<evidence type="ECO:0000313" key="5">
    <source>
        <dbReference type="Proteomes" id="UP001597402"/>
    </source>
</evidence>
<evidence type="ECO:0000259" key="3">
    <source>
        <dbReference type="PROSITE" id="PS51186"/>
    </source>
</evidence>
<dbReference type="Gene3D" id="3.40.630.30">
    <property type="match status" value="1"/>
</dbReference>
<evidence type="ECO:0000256" key="2">
    <source>
        <dbReference type="ARBA" id="ARBA00023315"/>
    </source>
</evidence>
<dbReference type="SUPFAM" id="SSF55729">
    <property type="entry name" value="Acyl-CoA N-acyltransferases (Nat)"/>
    <property type="match status" value="2"/>
</dbReference>
<dbReference type="InterPro" id="IPR050832">
    <property type="entry name" value="Bact_Acetyltransf"/>
</dbReference>
<dbReference type="CDD" id="cd04301">
    <property type="entry name" value="NAT_SF"/>
    <property type="match status" value="2"/>
</dbReference>
<dbReference type="EMBL" id="JBHUHP010000002">
    <property type="protein sequence ID" value="MFD2090688.1"/>
    <property type="molecule type" value="Genomic_DNA"/>
</dbReference>
<keyword evidence="5" id="KW-1185">Reference proteome</keyword>
<dbReference type="Proteomes" id="UP001597402">
    <property type="component" value="Unassembled WGS sequence"/>
</dbReference>
<evidence type="ECO:0000313" key="4">
    <source>
        <dbReference type="EMBL" id="MFD2090688.1"/>
    </source>
</evidence>
<feature type="domain" description="N-acetyltransferase" evidence="3">
    <location>
        <begin position="176"/>
        <end position="327"/>
    </location>
</feature>
<protein>
    <submittedName>
        <fullName evidence="4">GNAT family N-acetyltransferase</fullName>
        <ecNumber evidence="4">2.3.1.-</ecNumber>
    </submittedName>
</protein>
<dbReference type="PROSITE" id="PS51186">
    <property type="entry name" value="GNAT"/>
    <property type="match status" value="2"/>
</dbReference>
<dbReference type="InterPro" id="IPR016181">
    <property type="entry name" value="Acyl_CoA_acyltransferase"/>
</dbReference>
<keyword evidence="2 4" id="KW-0012">Acyltransferase</keyword>